<feature type="non-terminal residue" evidence="1">
    <location>
        <position position="49"/>
    </location>
</feature>
<dbReference type="AlphaFoldDB" id="A0A382HJL2"/>
<evidence type="ECO:0000313" key="1">
    <source>
        <dbReference type="EMBL" id="SVB87498.1"/>
    </source>
</evidence>
<accession>A0A382HJL2</accession>
<proteinExistence type="predicted"/>
<organism evidence="1">
    <name type="scientific">marine metagenome</name>
    <dbReference type="NCBI Taxonomy" id="408172"/>
    <lineage>
        <taxon>unclassified sequences</taxon>
        <taxon>metagenomes</taxon>
        <taxon>ecological metagenomes</taxon>
    </lineage>
</organism>
<protein>
    <submittedName>
        <fullName evidence="1">Uncharacterized protein</fullName>
    </submittedName>
</protein>
<dbReference type="EMBL" id="UINC01061675">
    <property type="protein sequence ID" value="SVB87498.1"/>
    <property type="molecule type" value="Genomic_DNA"/>
</dbReference>
<reference evidence="1" key="1">
    <citation type="submission" date="2018-05" db="EMBL/GenBank/DDBJ databases">
        <authorList>
            <person name="Lanie J.A."/>
            <person name="Ng W.-L."/>
            <person name="Kazmierczak K.M."/>
            <person name="Andrzejewski T.M."/>
            <person name="Davidsen T.M."/>
            <person name="Wayne K.J."/>
            <person name="Tettelin H."/>
            <person name="Glass J.I."/>
            <person name="Rusch D."/>
            <person name="Podicherti R."/>
            <person name="Tsui H.-C.T."/>
            <person name="Winkler M.E."/>
        </authorList>
    </citation>
    <scope>NUCLEOTIDE SEQUENCE</scope>
</reference>
<name>A0A382HJL2_9ZZZZ</name>
<sequence>MLRKLLLLILTTFPYSAAAERITIEADRIIDGIAANPIEHTVILVDHSR</sequence>
<gene>
    <name evidence="1" type="ORF">METZ01_LOCUS240352</name>
</gene>